<evidence type="ECO:0000313" key="3">
    <source>
        <dbReference type="RefSeq" id="XP_030060975.1"/>
    </source>
</evidence>
<sequence length="806" mass="91862">MAAHFTDPFLQCLDRNEVLFRKRMEAICRKYDHPFEDDININLADMTSDLPGDDAFCPSGNSSLFESSVKSGLVEKPMQNEAMKLENESTMVMDHETSDIPGDDSNSSLVSNEESILDVANKTYTLLDNECEDLWVSGISNRSSVGMSQELVPLKHIPETETGKKYVTEVDFLLTLDEKTSASTFEIKPTGKENFHVTYSPLKKRNIVQGNRTDSSRKYLHNWLHDAPLSPSNAEMINKMRSFIGRHKRSLEPQTYMSSDGRFHHSKDELYGMPDRTRNLCEVQTYDGTFGKTSLEKASDSLEMNDVTLVDLYPGMIQSLSRLMDFARKKRAADDIVKHYKRSIWNVNKMKLNITKERLTDFHPVKSRWRKTYISPDTSKSKEISFCLNESTRTSPEGQNLKQSWLDSGASYSVTLNALDNGLEHSESQQINACLQPSPVKKDSGAACYRATNAFGKRIESWKSPQDTARFLSVRQNASPKTTSVLMEETYIIQSPLQTFESWGLPERDRSKKQFDSPSQQQSSLTRTIGSSSRPFILEKGEEKIQTCSPLKPLTEKNMNHRFGFAHPSVNLTSTFLSNLVEDYNSFKSVPLQRRHSCSALPIKQSPVKAPLSIEDTFGELYRKLVLKQHISPLDKRRILSSRRLEAIHSSKIVDALVNSPLQKRVKRRADFYSDDDSSMSGLKRPRNVLEHFTSNTMHHQPSIRTNIYDKQYGVTSSQSITKNLADIYDWKFQRMMPEYANGFYSNRRHELLLGVSSPPVFTDTSSNKYVSPRRIHDINIRVSRKLSYTGKQNPGSSTYMDGFQV</sequence>
<gene>
    <name evidence="3" type="primary">LOC115471410</name>
</gene>
<dbReference type="AlphaFoldDB" id="A0A6P7YD50"/>
<proteinExistence type="predicted"/>
<accession>A0A6P7YD50</accession>
<dbReference type="Gene3D" id="6.10.250.2320">
    <property type="match status" value="1"/>
</dbReference>
<dbReference type="RefSeq" id="XP_030060975.1">
    <property type="nucleotide sequence ID" value="XM_030205115.1"/>
</dbReference>
<keyword evidence="2" id="KW-1185">Reference proteome</keyword>
<evidence type="ECO:0000313" key="2">
    <source>
        <dbReference type="Proteomes" id="UP000515156"/>
    </source>
</evidence>
<protein>
    <submittedName>
        <fullName evidence="3">Uncharacterized protein LOC115471410 isoform X1</fullName>
    </submittedName>
</protein>
<dbReference type="KEGG" id="muo:115471410"/>
<evidence type="ECO:0000256" key="1">
    <source>
        <dbReference type="SAM" id="MobiDB-lite"/>
    </source>
</evidence>
<organism evidence="2 3">
    <name type="scientific">Microcaecilia unicolor</name>
    <dbReference type="NCBI Taxonomy" id="1415580"/>
    <lineage>
        <taxon>Eukaryota</taxon>
        <taxon>Metazoa</taxon>
        <taxon>Chordata</taxon>
        <taxon>Craniata</taxon>
        <taxon>Vertebrata</taxon>
        <taxon>Euteleostomi</taxon>
        <taxon>Amphibia</taxon>
        <taxon>Gymnophiona</taxon>
        <taxon>Siphonopidae</taxon>
        <taxon>Microcaecilia</taxon>
    </lineage>
</organism>
<dbReference type="InParanoid" id="A0A6P7YD50"/>
<reference evidence="3" key="1">
    <citation type="submission" date="2025-08" db="UniProtKB">
        <authorList>
            <consortium name="RefSeq"/>
        </authorList>
    </citation>
    <scope>IDENTIFICATION</scope>
</reference>
<dbReference type="GeneID" id="115471410"/>
<name>A0A6P7YD50_9AMPH</name>
<dbReference type="OrthoDB" id="9948556at2759"/>
<feature type="region of interest" description="Disordered" evidence="1">
    <location>
        <begin position="508"/>
        <end position="528"/>
    </location>
</feature>
<feature type="compositionally biased region" description="Polar residues" evidence="1">
    <location>
        <begin position="516"/>
        <end position="528"/>
    </location>
</feature>
<dbReference type="Proteomes" id="UP000515156">
    <property type="component" value="Chromosome 5"/>
</dbReference>